<dbReference type="GO" id="GO:0030153">
    <property type="term" value="P:bacteriocin immunity"/>
    <property type="evidence" value="ECO:0007669"/>
    <property type="project" value="UniProtKB-KW"/>
</dbReference>
<sequence length="91" mass="10492">MIFKDKLEEYTEQEFLLLVSVLFENRTGLHGLELEQYRDRVVYHFEKITEHPDGLDVICYPPPGSEDSPNGVLDRVKTWRAANGKPGFKPA</sequence>
<keyword evidence="2" id="KW-0079">Bacteriocin immunity</keyword>
<dbReference type="PRINTS" id="PR01299">
    <property type="entry name" value="PYOCIN"/>
</dbReference>
<dbReference type="RefSeq" id="WP_082416205.1">
    <property type="nucleotide sequence ID" value="NZ_BQIO01000027.1"/>
</dbReference>
<dbReference type="Proteomes" id="UP000545074">
    <property type="component" value="Unassembled WGS sequence"/>
</dbReference>
<evidence type="ECO:0000313" key="3">
    <source>
        <dbReference type="EMBL" id="MBA6100192.1"/>
    </source>
</evidence>
<accession>A0A7W2KKV8</accession>
<dbReference type="EMBL" id="JACGCX010000025">
    <property type="protein sequence ID" value="MBA6100192.1"/>
    <property type="molecule type" value="Genomic_DNA"/>
</dbReference>
<dbReference type="CDD" id="cd16363">
    <property type="entry name" value="Col_Im_like"/>
    <property type="match status" value="1"/>
</dbReference>
<dbReference type="InterPro" id="IPR035900">
    <property type="entry name" value="Colicin_E_sf"/>
</dbReference>
<evidence type="ECO:0000256" key="1">
    <source>
        <dbReference type="ARBA" id="ARBA00009346"/>
    </source>
</evidence>
<comment type="caution">
    <text evidence="3">The sequence shown here is derived from an EMBL/GenBank/DDBJ whole genome shotgun (WGS) entry which is preliminary data.</text>
</comment>
<dbReference type="Pfam" id="PF01320">
    <property type="entry name" value="Colicin_Pyocin"/>
    <property type="match status" value="1"/>
</dbReference>
<proteinExistence type="inferred from homology"/>
<organism evidence="3 4">
    <name type="scientific">Pseudomonas juntendi</name>
    <dbReference type="NCBI Taxonomy" id="2666183"/>
    <lineage>
        <taxon>Bacteria</taxon>
        <taxon>Pseudomonadati</taxon>
        <taxon>Pseudomonadota</taxon>
        <taxon>Gammaproteobacteria</taxon>
        <taxon>Pseudomonadales</taxon>
        <taxon>Pseudomonadaceae</taxon>
        <taxon>Pseudomonas</taxon>
    </lineage>
</organism>
<reference evidence="3 4" key="1">
    <citation type="submission" date="2020-07" db="EMBL/GenBank/DDBJ databases">
        <title>Diversity of carbapenemase encoding genes among Pseudomonas putida group clinical isolates in a tertiary Brazilian hospital.</title>
        <authorList>
            <person name="Alberto-Lei F."/>
            <person name="Nodari C.S."/>
            <person name="Streling A.P."/>
            <person name="Paulino J.T."/>
            <person name="Bessa-Neto F.O."/>
            <person name="Cayo R."/>
            <person name="Gales A.C."/>
        </authorList>
    </citation>
    <scope>NUCLEOTIDE SEQUENCE [LARGE SCALE GENOMIC DNA]</scope>
    <source>
        <strain evidence="3 4">12815</strain>
    </source>
</reference>
<comment type="similarity">
    <text evidence="1">Belongs to the colicins ColE2/ColE8/ColE9 and pyocins S1/S2 family.</text>
</comment>
<dbReference type="AlphaFoldDB" id="A0A7W2KKV8"/>
<evidence type="ECO:0000256" key="2">
    <source>
        <dbReference type="ARBA" id="ARBA00023025"/>
    </source>
</evidence>
<dbReference type="InterPro" id="IPR000290">
    <property type="entry name" value="Colicin_pyocin"/>
</dbReference>
<name>A0A7W2KKV8_9PSED</name>
<protein>
    <submittedName>
        <fullName evidence="3">Bacteriocin immunity protein</fullName>
    </submittedName>
</protein>
<dbReference type="SUPFAM" id="SSF47345">
    <property type="entry name" value="Colicin E immunity proteins"/>
    <property type="match status" value="1"/>
</dbReference>
<gene>
    <name evidence="3" type="ORF">H4C80_24185</name>
</gene>
<evidence type="ECO:0000313" key="4">
    <source>
        <dbReference type="Proteomes" id="UP000545074"/>
    </source>
</evidence>
<dbReference type="Gene3D" id="1.10.1200.20">
    <property type="entry name" value="Colicin E immunity protein"/>
    <property type="match status" value="1"/>
</dbReference>
<dbReference type="GO" id="GO:0015643">
    <property type="term" value="F:toxic substance binding"/>
    <property type="evidence" value="ECO:0007669"/>
    <property type="project" value="InterPro"/>
</dbReference>